<dbReference type="SUPFAM" id="SSF47353">
    <property type="entry name" value="Retrovirus capsid dimerization domain-like"/>
    <property type="match status" value="1"/>
</dbReference>
<keyword evidence="4" id="KW-1185">Reference proteome</keyword>
<feature type="domain" description="SCAN box" evidence="2">
    <location>
        <begin position="121"/>
        <end position="188"/>
    </location>
</feature>
<dbReference type="InterPro" id="IPR003309">
    <property type="entry name" value="SCAN_dom"/>
</dbReference>
<dbReference type="InterPro" id="IPR038269">
    <property type="entry name" value="SCAN_sf"/>
</dbReference>
<proteinExistence type="predicted"/>
<organism evidence="3 4">
    <name type="scientific">Portunus trituberculatus</name>
    <name type="common">Swimming crab</name>
    <name type="synonym">Neptunus trituberculatus</name>
    <dbReference type="NCBI Taxonomy" id="210409"/>
    <lineage>
        <taxon>Eukaryota</taxon>
        <taxon>Metazoa</taxon>
        <taxon>Ecdysozoa</taxon>
        <taxon>Arthropoda</taxon>
        <taxon>Crustacea</taxon>
        <taxon>Multicrustacea</taxon>
        <taxon>Malacostraca</taxon>
        <taxon>Eumalacostraca</taxon>
        <taxon>Eucarida</taxon>
        <taxon>Decapoda</taxon>
        <taxon>Pleocyemata</taxon>
        <taxon>Brachyura</taxon>
        <taxon>Eubrachyura</taxon>
        <taxon>Portunoidea</taxon>
        <taxon>Portunidae</taxon>
        <taxon>Portuninae</taxon>
        <taxon>Portunus</taxon>
    </lineage>
</organism>
<dbReference type="Gene3D" id="1.10.4020.10">
    <property type="entry name" value="DNA breaking-rejoining enzymes"/>
    <property type="match status" value="1"/>
</dbReference>
<dbReference type="EMBL" id="VSRR010044970">
    <property type="protein sequence ID" value="MPC77090.1"/>
    <property type="molecule type" value="Genomic_DNA"/>
</dbReference>
<keyword evidence="1" id="KW-0175">Coiled coil</keyword>
<dbReference type="PANTHER" id="PTHR46888:SF13">
    <property type="entry name" value="RIBONUCLEASE H"/>
    <property type="match status" value="1"/>
</dbReference>
<evidence type="ECO:0000313" key="3">
    <source>
        <dbReference type="EMBL" id="MPC77090.1"/>
    </source>
</evidence>
<accession>A0A5B7HX91</accession>
<name>A0A5B7HX91_PORTR</name>
<protein>
    <recommendedName>
        <fullName evidence="2">SCAN box domain-containing protein</fullName>
    </recommendedName>
</protein>
<comment type="caution">
    <text evidence="3">The sequence shown here is derived from an EMBL/GenBank/DDBJ whole genome shotgun (WGS) entry which is preliminary data.</text>
</comment>
<dbReference type="AlphaFoldDB" id="A0A5B7HX91"/>
<gene>
    <name evidence="3" type="ORF">E2C01_071535</name>
</gene>
<feature type="coiled-coil region" evidence="1">
    <location>
        <begin position="1"/>
        <end position="40"/>
    </location>
</feature>
<reference evidence="3 4" key="1">
    <citation type="submission" date="2019-05" db="EMBL/GenBank/DDBJ databases">
        <title>Another draft genome of Portunus trituberculatus and its Hox gene families provides insights of decapod evolution.</title>
        <authorList>
            <person name="Jeong J.-H."/>
            <person name="Song I."/>
            <person name="Kim S."/>
            <person name="Choi T."/>
            <person name="Kim D."/>
            <person name="Ryu S."/>
            <person name="Kim W."/>
        </authorList>
    </citation>
    <scope>NUCLEOTIDE SEQUENCE [LARGE SCALE GENOMIC DNA]</scope>
    <source>
        <tissue evidence="3">Muscle</tissue>
    </source>
</reference>
<dbReference type="PANTHER" id="PTHR46888">
    <property type="entry name" value="ZINC KNUCKLE DOMAINCONTAINING PROTEIN-RELATED"/>
    <property type="match status" value="1"/>
</dbReference>
<evidence type="ECO:0000259" key="2">
    <source>
        <dbReference type="Pfam" id="PF02023"/>
    </source>
</evidence>
<evidence type="ECO:0000256" key="1">
    <source>
        <dbReference type="SAM" id="Coils"/>
    </source>
</evidence>
<sequence length="192" mass="22749">MEIEAEEKRELKRLAAEERAREAEERAREAEERREIQRLAGEKELVPEFDEAKVAKWFVLFERKAKEFAWSRERWVGLVANKLKGNALEVYDKMLAHDLDHYEEFKADILRRKRASDSYLECDRSLEQVFERWIASGGVDSLEALKVLVVMEQFIDIADKELVPLLREKRFRKLKEAATWADDYVLAHRPVQ</sequence>
<dbReference type="Proteomes" id="UP000324222">
    <property type="component" value="Unassembled WGS sequence"/>
</dbReference>
<evidence type="ECO:0000313" key="4">
    <source>
        <dbReference type="Proteomes" id="UP000324222"/>
    </source>
</evidence>
<dbReference type="Pfam" id="PF02023">
    <property type="entry name" value="SCAN"/>
    <property type="match status" value="1"/>
</dbReference>